<keyword evidence="1" id="KW-0472">Membrane</keyword>
<gene>
    <name evidence="2" type="primary">PGRL1B_1</name>
    <name evidence="2" type="ORF">g.71609</name>
</gene>
<sequence length="272" mass="30156">MRSSPATAAAVLHGRHARLVSPARGRFDPRAWSGGKRTQARWLCFAMEGPSCIFVGPVETASKERLEALYNQARDSYYSGTPLIVDDMFDKVELKLRLYGSKSVVKYPRCSLRRQSAYADAEEDPSQVLALASVWILLFAFGTLIFLFPMVRTINVAYEDAINSSFFLHNGRSTLHWLGMVNAVLFMGLGFLIGYPISSASAQALKGLWRHDLVALKGSCPNCGEEVFAFVKARKSNQPLHRAECHVCESSLEFRTKVEGKGTKLVSQACPK</sequence>
<protein>
    <submittedName>
        <fullName evidence="2">PGR5-like protein 1B, chloroplastic</fullName>
    </submittedName>
</protein>
<dbReference type="PANTHER" id="PTHR31032:SF2">
    <property type="entry name" value="PGR5-LIKE A PROTEIN"/>
    <property type="match status" value="1"/>
</dbReference>
<reference evidence="2" key="1">
    <citation type="submission" date="2015-07" db="EMBL/GenBank/DDBJ databases">
        <title>Transcriptome Assembly of Anthurium amnicola.</title>
        <authorList>
            <person name="Suzuki J."/>
        </authorList>
    </citation>
    <scope>NUCLEOTIDE SEQUENCE</scope>
</reference>
<name>A0A1D1YB96_9ARAE</name>
<proteinExistence type="predicted"/>
<accession>A0A1D1YB96</accession>
<dbReference type="GO" id="GO:0009535">
    <property type="term" value="C:chloroplast thylakoid membrane"/>
    <property type="evidence" value="ECO:0007669"/>
    <property type="project" value="InterPro"/>
</dbReference>
<keyword evidence="1" id="KW-1133">Transmembrane helix</keyword>
<evidence type="ECO:0000256" key="1">
    <source>
        <dbReference type="SAM" id="Phobius"/>
    </source>
</evidence>
<dbReference type="EMBL" id="GDJX01016040">
    <property type="protein sequence ID" value="JAT51896.1"/>
    <property type="molecule type" value="Transcribed_RNA"/>
</dbReference>
<organism evidence="2">
    <name type="scientific">Anthurium amnicola</name>
    <dbReference type="NCBI Taxonomy" id="1678845"/>
    <lineage>
        <taxon>Eukaryota</taxon>
        <taxon>Viridiplantae</taxon>
        <taxon>Streptophyta</taxon>
        <taxon>Embryophyta</taxon>
        <taxon>Tracheophyta</taxon>
        <taxon>Spermatophyta</taxon>
        <taxon>Magnoliopsida</taxon>
        <taxon>Liliopsida</taxon>
        <taxon>Araceae</taxon>
        <taxon>Pothoideae</taxon>
        <taxon>Potheae</taxon>
        <taxon>Anthurium</taxon>
    </lineage>
</organism>
<dbReference type="AlphaFoldDB" id="A0A1D1YB96"/>
<dbReference type="PANTHER" id="PTHR31032">
    <property type="entry name" value="PGR5-LIKE PROTEIN 1B, CHLOROPLASTIC"/>
    <property type="match status" value="1"/>
</dbReference>
<feature type="transmembrane region" description="Helical" evidence="1">
    <location>
        <begin position="175"/>
        <end position="197"/>
    </location>
</feature>
<keyword evidence="1" id="KW-0812">Transmembrane</keyword>
<dbReference type="GO" id="GO:0009773">
    <property type="term" value="P:photosynthetic electron transport in photosystem I"/>
    <property type="evidence" value="ECO:0007669"/>
    <property type="project" value="InterPro"/>
</dbReference>
<feature type="transmembrane region" description="Helical" evidence="1">
    <location>
        <begin position="128"/>
        <end position="148"/>
    </location>
</feature>
<dbReference type="GO" id="GO:0016730">
    <property type="term" value="F:oxidoreductase activity, acting on iron-sulfur proteins as donors"/>
    <property type="evidence" value="ECO:0007669"/>
    <property type="project" value="InterPro"/>
</dbReference>
<dbReference type="InterPro" id="IPR039987">
    <property type="entry name" value="PGRL1"/>
</dbReference>
<evidence type="ECO:0000313" key="2">
    <source>
        <dbReference type="EMBL" id="JAT51896.1"/>
    </source>
</evidence>